<dbReference type="AlphaFoldDB" id="A0A0X3PU09"/>
<evidence type="ECO:0000256" key="1">
    <source>
        <dbReference type="SAM" id="MobiDB-lite"/>
    </source>
</evidence>
<name>A0A0X3PU09_SCHSO</name>
<protein>
    <submittedName>
        <fullName evidence="2">Aspartate aminotransferase</fullName>
    </submittedName>
</protein>
<accession>A0A0X3PU09</accession>
<organism evidence="2">
    <name type="scientific">Schistocephalus solidus</name>
    <name type="common">Tapeworm</name>
    <dbReference type="NCBI Taxonomy" id="70667"/>
    <lineage>
        <taxon>Eukaryota</taxon>
        <taxon>Metazoa</taxon>
        <taxon>Spiralia</taxon>
        <taxon>Lophotrochozoa</taxon>
        <taxon>Platyhelminthes</taxon>
        <taxon>Cestoda</taxon>
        <taxon>Eucestoda</taxon>
        <taxon>Diphyllobothriidea</taxon>
        <taxon>Diphyllobothriidae</taxon>
        <taxon>Schistocephalus</taxon>
    </lineage>
</organism>
<feature type="region of interest" description="Disordered" evidence="1">
    <location>
        <begin position="1"/>
        <end position="21"/>
    </location>
</feature>
<reference evidence="2" key="1">
    <citation type="submission" date="2016-01" db="EMBL/GenBank/DDBJ databases">
        <title>Reference transcriptome for the parasite Schistocephalus solidus: insights into the molecular evolution of parasitism.</title>
        <authorList>
            <person name="Hebert F.O."/>
            <person name="Grambauer S."/>
            <person name="Barber I."/>
            <person name="Landry C.R."/>
            <person name="Aubin-Horth N."/>
        </authorList>
    </citation>
    <scope>NUCLEOTIDE SEQUENCE</scope>
</reference>
<keyword evidence="2" id="KW-0032">Aminotransferase</keyword>
<dbReference type="EMBL" id="GEEE01009678">
    <property type="protein sequence ID" value="JAP53547.1"/>
    <property type="molecule type" value="Transcribed_RNA"/>
</dbReference>
<evidence type="ECO:0000313" key="2">
    <source>
        <dbReference type="EMBL" id="JAP53547.1"/>
    </source>
</evidence>
<proteinExistence type="predicted"/>
<dbReference type="GO" id="GO:0008483">
    <property type="term" value="F:transaminase activity"/>
    <property type="evidence" value="ECO:0007669"/>
    <property type="project" value="UniProtKB-KW"/>
</dbReference>
<sequence length="104" mass="11818">MPSTRSKSGLTSGGPLNSNGLTIYSQSRTVREKRPCTLFNTIYCMFYKHPTLFISVGLYDNINLASICRHQLRWCTHRLVTERVNKAACNACSSQRPYKCERAP</sequence>
<keyword evidence="2" id="KW-0808">Transferase</keyword>
<gene>
    <name evidence="2" type="primary">AATM</name>
    <name evidence="2" type="ORF">TR137387</name>
</gene>